<reference evidence="1 2" key="1">
    <citation type="submission" date="2015-11" db="EMBL/GenBank/DDBJ databases">
        <title>Genomic analysis of 38 Legionella species identifies large and diverse effector repertoires.</title>
        <authorList>
            <person name="Burstein D."/>
            <person name="Amaro F."/>
            <person name="Zusman T."/>
            <person name="Lifshitz Z."/>
            <person name="Cohen O."/>
            <person name="Gilbert J.A."/>
            <person name="Pupko T."/>
            <person name="Shuman H.A."/>
            <person name="Segal G."/>
        </authorList>
    </citation>
    <scope>NUCLEOTIDE SEQUENCE [LARGE SCALE GENOMIC DNA]</scope>
    <source>
        <strain evidence="1 2">BL-540</strain>
    </source>
</reference>
<dbReference type="RefSeq" id="WP_058472050.1">
    <property type="nucleotide sequence ID" value="NZ_CAAAIC010000006.1"/>
</dbReference>
<dbReference type="EMBL" id="LNYJ01000011">
    <property type="protein sequence ID" value="KTD18386.1"/>
    <property type="molecule type" value="Genomic_DNA"/>
</dbReference>
<gene>
    <name evidence="1" type="ORF">Ljor_2692</name>
</gene>
<organism evidence="1 2">
    <name type="scientific">Legionella jordanis</name>
    <dbReference type="NCBI Taxonomy" id="456"/>
    <lineage>
        <taxon>Bacteria</taxon>
        <taxon>Pseudomonadati</taxon>
        <taxon>Pseudomonadota</taxon>
        <taxon>Gammaproteobacteria</taxon>
        <taxon>Legionellales</taxon>
        <taxon>Legionellaceae</taxon>
        <taxon>Legionella</taxon>
    </lineage>
</organism>
<keyword evidence="2" id="KW-1185">Reference proteome</keyword>
<comment type="caution">
    <text evidence="1">The sequence shown here is derived from an EMBL/GenBank/DDBJ whole genome shotgun (WGS) entry which is preliminary data.</text>
</comment>
<protein>
    <submittedName>
        <fullName evidence="1">Uncharacterized protein</fullName>
    </submittedName>
</protein>
<dbReference type="OrthoDB" id="5630685at2"/>
<proteinExistence type="predicted"/>
<dbReference type="PATRIC" id="fig|456.5.peg.2885"/>
<sequence length="1228" mass="139125">MNNSIIFFTDPGKDGDDLIATLHLLMQAKVSALLPIDTEIILVTTDEIPCDEKAVQKPNAKFGLRALYLHKQIEQLKTQFKLPTEAYPRIIAGPKTSHYHFNEVQQTFYDETSKSEAFYPNREMQDYFGSININPAFAELPSPDNASQWLEPLLSITRDGARLINISSFDALSELLELIPVKERPNLKIVTMGLNKPYSATEYVEQTKELKTLAYNERSTEVEKAFSVISTLSQIPSTFHVLSGTTRNLPKFDQNSWFSNLDVMARAYALYAGELAEPLLSSITSFLKQSKYKSFWPHDAVATLSTLLADGHFNSLNLPQLCPEMLFTSIESIPANQVRMRVVQEDTAVLIDASVPEQAHDKTIGTEDQQFTYGKELDVVFFTSLLNVLAIEALSEDKQPKLLADYKSILSLKAELFDLKKEVAPDVTRVQGVELEIQQKWNLLCLKELQQQLALQTQNELSSDRSYVLGSQANHYSLAKFTPQQANFLISLLEVLIKWAENGQPLEEIHFKWLKDFAEYMQAMQVTPAEYLLPEFNEALTKSKEDKKPLATFLFHCFRSSLMPNERARELLKQNGQLGLEFKRTGNSLMYAQSTLLGNLTSAFPKGQSGMSDDYKAMLGLSNHNPKQKMAFMLHLALHDAGKGDVIKKAVKADKDGNFLIRIDKNFFKVTENKELIAETSEEEFNKANGFVDHDEALVVYALCGSTHYHCSPTEFLLFGGPAPEDFDKEILSLCDQLLTLCDEINIAQTIQGEIPFEGIKRGLDLFFEAYHSDPKLADLVFAHHCYDIFGAAPLDSSVSITGNSPEIHLKIDLLYQTLKEVAQQVAPAEASVTAFKLYRAKLSQAIPEILRTEDRAGTPAVLALTRIAQTLRCHLFKTEVDEKGNRFISSQGSYDKRTAFFVEATNMAFARLCPTTQSQLIHFLNRNEGHKSAAAAMIIYAPKLFLTATTGGEFVKDPSDKEVIDPKDKRIVAECLVPMLELYHDLYALTAKRSKVYGEIEINNLTLIVEKMFGWYQQVDLKQKRQFASLLLHLQVNNLDASFCANLQDIKGKEPQVQFEALAMQIKAMKLPFRISCGRLESTRADQIVQAIHLESTKTKKQQELLKQINKANLTIEEFIDLYEQVRTVEALNSHRNPNFDRFFGIKNTSTWIDTLELFRNKARERLFMEVDLEPDFSAKISMLEQAKELKLFSEHRNNFWGTWRETTSLQLIDKKIATLKNHALNI</sequence>
<evidence type="ECO:0000313" key="1">
    <source>
        <dbReference type="EMBL" id="KTD18386.1"/>
    </source>
</evidence>
<dbReference type="AlphaFoldDB" id="A0A0W0VE79"/>
<accession>A0A0W0VE79</accession>
<dbReference type="Proteomes" id="UP000055035">
    <property type="component" value="Unassembled WGS sequence"/>
</dbReference>
<name>A0A0W0VE79_9GAMM</name>
<evidence type="ECO:0000313" key="2">
    <source>
        <dbReference type="Proteomes" id="UP000055035"/>
    </source>
</evidence>